<dbReference type="AlphaFoldDB" id="A0A485L2Z3"/>
<feature type="compositionally biased region" description="Low complexity" evidence="1">
    <location>
        <begin position="275"/>
        <end position="290"/>
    </location>
</feature>
<keyword evidence="2" id="KW-1133">Transmembrane helix</keyword>
<reference evidence="4 5" key="1">
    <citation type="submission" date="2019-03" db="EMBL/GenBank/DDBJ databases">
        <authorList>
            <person name="Gaulin E."/>
            <person name="Dumas B."/>
        </authorList>
    </citation>
    <scope>NUCLEOTIDE SEQUENCE [LARGE SCALE GENOMIC DNA]</scope>
    <source>
        <strain evidence="4">CBS 568.67</strain>
    </source>
</reference>
<dbReference type="EMBL" id="VJMH01005539">
    <property type="protein sequence ID" value="KAF0694786.1"/>
    <property type="molecule type" value="Genomic_DNA"/>
</dbReference>
<feature type="compositionally biased region" description="Low complexity" evidence="1">
    <location>
        <begin position="1"/>
        <end position="22"/>
    </location>
</feature>
<keyword evidence="5" id="KW-1185">Reference proteome</keyword>
<dbReference type="SUPFAM" id="SSF47661">
    <property type="entry name" value="t-snare proteins"/>
    <property type="match status" value="1"/>
</dbReference>
<reference evidence="3" key="2">
    <citation type="submission" date="2019-06" db="EMBL/GenBank/DDBJ databases">
        <title>Genomics analysis of Aphanomyces spp. identifies a new class of oomycete effector associated with host adaptation.</title>
        <authorList>
            <person name="Gaulin E."/>
        </authorList>
    </citation>
    <scope>NUCLEOTIDE SEQUENCE</scope>
    <source>
        <strain evidence="3">CBS 578.67</strain>
    </source>
</reference>
<evidence type="ECO:0000256" key="2">
    <source>
        <dbReference type="SAM" id="Phobius"/>
    </source>
</evidence>
<evidence type="ECO:0000256" key="1">
    <source>
        <dbReference type="SAM" id="MobiDB-lite"/>
    </source>
</evidence>
<dbReference type="OrthoDB" id="364348at2759"/>
<dbReference type="Gene3D" id="1.20.5.110">
    <property type="match status" value="1"/>
</dbReference>
<dbReference type="InterPro" id="IPR010989">
    <property type="entry name" value="SNARE"/>
</dbReference>
<keyword evidence="2" id="KW-0472">Membrane</keyword>
<name>A0A485L2Z3_9STRA</name>
<evidence type="ECO:0000313" key="5">
    <source>
        <dbReference type="Proteomes" id="UP000332933"/>
    </source>
</evidence>
<sequence>MSDESAPSPTSSPTSATPSPTALPRLNVPSTAPETVVPPDVELGSVEAAQTSIARMKTCLAAIDEHCSNTDVSREPDFVATTKAEFDEATALSKQIAAFLEKQRTAAATASREEIRAVKLDFVEGMKQFQQTQRSYARKREALVEYELIQTADVSPDALKRAKDEEAQLVRLAEETKEVRDAFVAVGQIVGAQTPVVEAVLENVKDLKLQIGRAISEEEQAAYLRMQSVRKKCLVFWIVVLVLGAIATPIVLYCVSISKGKETTTTPIVVVPQTATSSTTTTTTPQTATSWPPPTTS</sequence>
<gene>
    <name evidence="4" type="primary">Aste57867_14384</name>
    <name evidence="3" type="ORF">As57867_014330</name>
    <name evidence="4" type="ORF">ASTE57867_14384</name>
</gene>
<feature type="region of interest" description="Disordered" evidence="1">
    <location>
        <begin position="1"/>
        <end position="38"/>
    </location>
</feature>
<feature type="transmembrane region" description="Helical" evidence="2">
    <location>
        <begin position="234"/>
        <end position="255"/>
    </location>
</feature>
<keyword evidence="2" id="KW-0812">Transmembrane</keyword>
<accession>A0A485L2Z3</accession>
<protein>
    <submittedName>
        <fullName evidence="4">Aste57867_14384 protein</fullName>
    </submittedName>
</protein>
<dbReference type="GO" id="GO:0016020">
    <property type="term" value="C:membrane"/>
    <property type="evidence" value="ECO:0007669"/>
    <property type="project" value="InterPro"/>
</dbReference>
<dbReference type="Proteomes" id="UP000332933">
    <property type="component" value="Unassembled WGS sequence"/>
</dbReference>
<proteinExistence type="predicted"/>
<dbReference type="EMBL" id="CAADRA010005560">
    <property type="protein sequence ID" value="VFT91207.1"/>
    <property type="molecule type" value="Genomic_DNA"/>
</dbReference>
<evidence type="ECO:0000313" key="4">
    <source>
        <dbReference type="EMBL" id="VFT91207.1"/>
    </source>
</evidence>
<evidence type="ECO:0000313" key="3">
    <source>
        <dbReference type="EMBL" id="KAF0694786.1"/>
    </source>
</evidence>
<organism evidence="4 5">
    <name type="scientific">Aphanomyces stellatus</name>
    <dbReference type="NCBI Taxonomy" id="120398"/>
    <lineage>
        <taxon>Eukaryota</taxon>
        <taxon>Sar</taxon>
        <taxon>Stramenopiles</taxon>
        <taxon>Oomycota</taxon>
        <taxon>Saprolegniomycetes</taxon>
        <taxon>Saprolegniales</taxon>
        <taxon>Verrucalvaceae</taxon>
        <taxon>Aphanomyces</taxon>
    </lineage>
</organism>
<dbReference type="GO" id="GO:0016192">
    <property type="term" value="P:vesicle-mediated transport"/>
    <property type="evidence" value="ECO:0007669"/>
    <property type="project" value="InterPro"/>
</dbReference>
<feature type="region of interest" description="Disordered" evidence="1">
    <location>
        <begin position="275"/>
        <end position="297"/>
    </location>
</feature>